<dbReference type="InterPro" id="IPR028081">
    <property type="entry name" value="Leu-bd"/>
</dbReference>
<keyword evidence="5" id="KW-1185">Reference proteome</keyword>
<dbReference type="EMBL" id="JAEQNE010000001">
    <property type="protein sequence ID" value="MBL0390912.1"/>
    <property type="molecule type" value="Genomic_DNA"/>
</dbReference>
<reference evidence="4 5" key="1">
    <citation type="journal article" date="2017" name="Int. J. Syst. Evol. Microbiol.">
        <title>Ramlibacter monticola sp. nov., isolated from forest soil.</title>
        <authorList>
            <person name="Chaudhary D.K."/>
            <person name="Kim J."/>
        </authorList>
    </citation>
    <scope>NUCLEOTIDE SEQUENCE [LARGE SCALE GENOMIC DNA]</scope>
    <source>
        <strain evidence="4 5">KACC 19175</strain>
    </source>
</reference>
<evidence type="ECO:0000313" key="5">
    <source>
        <dbReference type="Proteomes" id="UP000599109"/>
    </source>
</evidence>
<comment type="similarity">
    <text evidence="1">Belongs to the leucine-binding protein family.</text>
</comment>
<evidence type="ECO:0000256" key="2">
    <source>
        <dbReference type="ARBA" id="ARBA00022729"/>
    </source>
</evidence>
<name>A0A936YYF4_9BURK</name>
<keyword evidence="2" id="KW-0732">Signal</keyword>
<dbReference type="SUPFAM" id="SSF53822">
    <property type="entry name" value="Periplasmic binding protein-like I"/>
    <property type="match status" value="1"/>
</dbReference>
<protein>
    <submittedName>
        <fullName evidence="4">ABC transporter substrate-binding protein</fullName>
    </submittedName>
</protein>
<dbReference type="InterPro" id="IPR028082">
    <property type="entry name" value="Peripla_BP_I"/>
</dbReference>
<dbReference type="PANTHER" id="PTHR47235">
    <property type="entry name" value="BLR6548 PROTEIN"/>
    <property type="match status" value="1"/>
</dbReference>
<dbReference type="Proteomes" id="UP000599109">
    <property type="component" value="Unassembled WGS sequence"/>
</dbReference>
<dbReference type="PANTHER" id="PTHR47235:SF1">
    <property type="entry name" value="BLR6548 PROTEIN"/>
    <property type="match status" value="1"/>
</dbReference>
<accession>A0A936YYF4</accession>
<gene>
    <name evidence="4" type="ORF">JJ685_07130</name>
</gene>
<evidence type="ECO:0000259" key="3">
    <source>
        <dbReference type="Pfam" id="PF13458"/>
    </source>
</evidence>
<comment type="caution">
    <text evidence="4">The sequence shown here is derived from an EMBL/GenBank/DDBJ whole genome shotgun (WGS) entry which is preliminary data.</text>
</comment>
<dbReference type="AlphaFoldDB" id="A0A936YYF4"/>
<feature type="domain" description="Leucine-binding protein" evidence="3">
    <location>
        <begin position="34"/>
        <end position="386"/>
    </location>
</feature>
<organism evidence="4 5">
    <name type="scientific">Ramlibacter monticola</name>
    <dbReference type="NCBI Taxonomy" id="1926872"/>
    <lineage>
        <taxon>Bacteria</taxon>
        <taxon>Pseudomonadati</taxon>
        <taxon>Pseudomonadota</taxon>
        <taxon>Betaproteobacteria</taxon>
        <taxon>Burkholderiales</taxon>
        <taxon>Comamonadaceae</taxon>
        <taxon>Ramlibacter</taxon>
    </lineage>
</organism>
<dbReference type="CDD" id="cd06343">
    <property type="entry name" value="PBP1_ABC_ligand_binding-like"/>
    <property type="match status" value="1"/>
</dbReference>
<evidence type="ECO:0000256" key="1">
    <source>
        <dbReference type="ARBA" id="ARBA00010062"/>
    </source>
</evidence>
<proteinExistence type="inferred from homology"/>
<dbReference type="Gene3D" id="3.40.50.2300">
    <property type="match status" value="2"/>
</dbReference>
<sequence>MGMQRRTVVAGGLALAALPALGQKKYGPGASDKEIRIGNTIPYSGPASAYGIIGRVQAAYFKMVNEQGGIGGRQLNYISLDDGYSPPKTVEMVRKLVEQDEVLFTVSTLGTPSNSAIHKYMNQKKVPHLFVATGASKWNDPKDFPWTMGFNPNYQSEGKLYAQDILRSRPNAKIAVLYQNDDYGKDYLKGFMEGLGEKGKAMVVKTATYEVTDPTIDSQIVTLQSSGADVFFNITTPKFAAQAIRKVADIGWKPVHYLNQVSSSVGSVLKPAGLDKSVGLISMQYFKDPTDPKWANDKPMQEYFAFMKKYLPGEDPMDGTATYGMAVAQLVVQLLKQCGNDLTRENVMKQAASLKFQVPLMLPGVVAETSASDFAPFQTMQLVKFDGKTWQGFGEPMAVR</sequence>
<evidence type="ECO:0000313" key="4">
    <source>
        <dbReference type="EMBL" id="MBL0390912.1"/>
    </source>
</evidence>
<dbReference type="Pfam" id="PF13458">
    <property type="entry name" value="Peripla_BP_6"/>
    <property type="match status" value="1"/>
</dbReference>